<dbReference type="SMART" id="SM00267">
    <property type="entry name" value="GGDEF"/>
    <property type="match status" value="1"/>
</dbReference>
<dbReference type="InterPro" id="IPR000160">
    <property type="entry name" value="GGDEF_dom"/>
</dbReference>
<dbReference type="KEGG" id="ceh:CEW89_15325"/>
<dbReference type="GO" id="GO:0071111">
    <property type="term" value="F:cyclic-guanylate-specific phosphodiesterase activity"/>
    <property type="evidence" value="ECO:0007669"/>
    <property type="project" value="InterPro"/>
</dbReference>
<dbReference type="Gene3D" id="3.30.70.270">
    <property type="match status" value="1"/>
</dbReference>
<organism evidence="4 5">
    <name type="scientific">Celeribacter ethanolicus</name>
    <dbReference type="NCBI Taxonomy" id="1758178"/>
    <lineage>
        <taxon>Bacteria</taxon>
        <taxon>Pseudomonadati</taxon>
        <taxon>Pseudomonadota</taxon>
        <taxon>Alphaproteobacteria</taxon>
        <taxon>Rhodobacterales</taxon>
        <taxon>Roseobacteraceae</taxon>
        <taxon>Celeribacter</taxon>
    </lineage>
</organism>
<dbReference type="InterPro" id="IPR029787">
    <property type="entry name" value="Nucleotide_cyclase"/>
</dbReference>
<feature type="domain" description="GGDEF" evidence="3">
    <location>
        <begin position="97"/>
        <end position="233"/>
    </location>
</feature>
<name>A0A291GEK4_9RHOB</name>
<dbReference type="OrthoDB" id="9814202at2"/>
<dbReference type="InterPro" id="IPR001633">
    <property type="entry name" value="EAL_dom"/>
</dbReference>
<dbReference type="STRING" id="1758178.GCA_001550095_01496"/>
<dbReference type="SUPFAM" id="SSF55073">
    <property type="entry name" value="Nucleotide cyclase"/>
    <property type="match status" value="1"/>
</dbReference>
<evidence type="ECO:0000313" key="4">
    <source>
        <dbReference type="EMBL" id="ATG48819.1"/>
    </source>
</evidence>
<dbReference type="PROSITE" id="PS50883">
    <property type="entry name" value="EAL"/>
    <property type="match status" value="1"/>
</dbReference>
<keyword evidence="1" id="KW-0812">Transmembrane</keyword>
<keyword evidence="1" id="KW-1133">Transmembrane helix</keyword>
<proteinExistence type="predicted"/>
<dbReference type="PANTHER" id="PTHR33121">
    <property type="entry name" value="CYCLIC DI-GMP PHOSPHODIESTERASE PDEF"/>
    <property type="match status" value="1"/>
</dbReference>
<reference evidence="4 5" key="1">
    <citation type="submission" date="2017-06" db="EMBL/GenBank/DDBJ databases">
        <title>Celeribacter sp. TSPH2 complete genome sequence.</title>
        <authorList>
            <person name="Woo J.-H."/>
            <person name="Kim H.-S."/>
        </authorList>
    </citation>
    <scope>NUCLEOTIDE SEQUENCE [LARGE SCALE GENOMIC DNA]</scope>
    <source>
        <strain evidence="4 5">TSPH2</strain>
    </source>
</reference>
<feature type="transmembrane region" description="Helical" evidence="1">
    <location>
        <begin position="12"/>
        <end position="34"/>
    </location>
</feature>
<keyword evidence="1" id="KW-0472">Membrane</keyword>
<evidence type="ECO:0000259" key="3">
    <source>
        <dbReference type="PROSITE" id="PS50887"/>
    </source>
</evidence>
<protein>
    <submittedName>
        <fullName evidence="4">Diguanylate cyclase</fullName>
    </submittedName>
</protein>
<sequence length="511" mass="55611">MPNDIAAKLYRLRDALTGPQTLAFLPALCLGAYWFGGESLLIACALLLPALAAFLSVTNGVCRHGPVARDGLTGLPLRRAITDTLDQFLDARDTTGRTTACLVVEIDDFRALGSGFGASASDDILIAATRRLQDALRDHDTIARLEGARFAIALAPVRRADLESLIQLASRLQAALSEPFSINASKIFATASIGFCMPNRAPAASGQAFLDAAEIALSDAHHNGPGSIRAYSPAISPRTLDRISLNTDVGEALENGQILPWFQPQISTDTGEVSGMEALARWAHPEQGILTPGQFMSDIEELGLLERLSEVMLYHALKALKTWDRAGFHIPSVAVNFSPTDLANPKIVDKIRWELDRFELLPSRLSVEILESVISSSDNDTITRNIWALKEMGCGIDLDDYGTGHASIANIRRFAVKRIKIDRSYVSRCDLDRDQQSMLAAILTMAERLDLATLAEGVETVGEHAMLSQLGCNHVQGFSISRPMAFEQTLAWMETHNRKLAQAPQIGRRAS</sequence>
<dbReference type="EMBL" id="CP022196">
    <property type="protein sequence ID" value="ATG48819.1"/>
    <property type="molecule type" value="Genomic_DNA"/>
</dbReference>
<dbReference type="NCBIfam" id="TIGR00254">
    <property type="entry name" value="GGDEF"/>
    <property type="match status" value="1"/>
</dbReference>
<dbReference type="InterPro" id="IPR043128">
    <property type="entry name" value="Rev_trsase/Diguanyl_cyclase"/>
</dbReference>
<dbReference type="RefSeq" id="WP_096806475.1">
    <property type="nucleotide sequence ID" value="NZ_CP022196.1"/>
</dbReference>
<dbReference type="InterPro" id="IPR035919">
    <property type="entry name" value="EAL_sf"/>
</dbReference>
<evidence type="ECO:0000259" key="2">
    <source>
        <dbReference type="PROSITE" id="PS50883"/>
    </source>
</evidence>
<feature type="domain" description="EAL" evidence="2">
    <location>
        <begin position="242"/>
        <end position="497"/>
    </location>
</feature>
<dbReference type="Proteomes" id="UP000217935">
    <property type="component" value="Chromosome"/>
</dbReference>
<dbReference type="InterPro" id="IPR050706">
    <property type="entry name" value="Cyclic-di-GMP_PDE-like"/>
</dbReference>
<dbReference type="PANTHER" id="PTHR33121:SF70">
    <property type="entry name" value="SIGNALING PROTEIN YKOW"/>
    <property type="match status" value="1"/>
</dbReference>
<feature type="transmembrane region" description="Helical" evidence="1">
    <location>
        <begin position="40"/>
        <end position="62"/>
    </location>
</feature>
<evidence type="ECO:0000313" key="5">
    <source>
        <dbReference type="Proteomes" id="UP000217935"/>
    </source>
</evidence>
<accession>A0A291GEK4</accession>
<gene>
    <name evidence="4" type="ORF">CEW89_15325</name>
</gene>
<keyword evidence="5" id="KW-1185">Reference proteome</keyword>
<dbReference type="Pfam" id="PF00990">
    <property type="entry name" value="GGDEF"/>
    <property type="match status" value="1"/>
</dbReference>
<dbReference type="CDD" id="cd01948">
    <property type="entry name" value="EAL"/>
    <property type="match status" value="1"/>
</dbReference>
<dbReference type="Gene3D" id="3.20.20.450">
    <property type="entry name" value="EAL domain"/>
    <property type="match status" value="1"/>
</dbReference>
<dbReference type="PROSITE" id="PS50887">
    <property type="entry name" value="GGDEF"/>
    <property type="match status" value="1"/>
</dbReference>
<dbReference type="SUPFAM" id="SSF141868">
    <property type="entry name" value="EAL domain-like"/>
    <property type="match status" value="1"/>
</dbReference>
<dbReference type="Pfam" id="PF00563">
    <property type="entry name" value="EAL"/>
    <property type="match status" value="1"/>
</dbReference>
<dbReference type="AlphaFoldDB" id="A0A291GEK4"/>
<evidence type="ECO:0000256" key="1">
    <source>
        <dbReference type="SAM" id="Phobius"/>
    </source>
</evidence>
<dbReference type="SMART" id="SM00052">
    <property type="entry name" value="EAL"/>
    <property type="match status" value="1"/>
</dbReference>
<dbReference type="CDD" id="cd01949">
    <property type="entry name" value="GGDEF"/>
    <property type="match status" value="1"/>
</dbReference>